<proteinExistence type="inferred from homology"/>
<dbReference type="InterPro" id="IPR013762">
    <property type="entry name" value="Integrase-like_cat_sf"/>
</dbReference>
<dbReference type="PROSITE" id="PS51900">
    <property type="entry name" value="CB"/>
    <property type="match status" value="1"/>
</dbReference>
<gene>
    <name evidence="8" type="ORF">NDK47_25190</name>
</gene>
<dbReference type="Pfam" id="PF02899">
    <property type="entry name" value="Phage_int_SAM_1"/>
    <property type="match status" value="1"/>
</dbReference>
<dbReference type="InterPro" id="IPR002104">
    <property type="entry name" value="Integrase_catalytic"/>
</dbReference>
<keyword evidence="9" id="KW-1185">Reference proteome</keyword>
<evidence type="ECO:0000259" key="7">
    <source>
        <dbReference type="PROSITE" id="PS51900"/>
    </source>
</evidence>
<reference evidence="8" key="1">
    <citation type="submission" date="2022-06" db="EMBL/GenBank/DDBJ databases">
        <title>Genome sequencing of Brevibacillus sp. BB3-R1.</title>
        <authorList>
            <person name="Heo J."/>
            <person name="Lee D."/>
            <person name="Won M."/>
            <person name="Han B.-H."/>
            <person name="Hong S.-B."/>
            <person name="Kwon S.-W."/>
        </authorList>
    </citation>
    <scope>NUCLEOTIDE SEQUENCE</scope>
    <source>
        <strain evidence="8">BB3-R1</strain>
    </source>
</reference>
<dbReference type="SUPFAM" id="SSF56349">
    <property type="entry name" value="DNA breaking-rejoining enzymes"/>
    <property type="match status" value="1"/>
</dbReference>
<protein>
    <submittedName>
        <fullName evidence="8">Tyrosine-type recombinase/integrase</fullName>
    </submittedName>
</protein>
<name>A0ABY4WGV5_9BACL</name>
<evidence type="ECO:0000313" key="8">
    <source>
        <dbReference type="EMBL" id="USG65363.1"/>
    </source>
</evidence>
<dbReference type="InterPro" id="IPR044068">
    <property type="entry name" value="CB"/>
</dbReference>
<dbReference type="Pfam" id="PF00589">
    <property type="entry name" value="Phage_integrase"/>
    <property type="match status" value="1"/>
</dbReference>
<evidence type="ECO:0000256" key="2">
    <source>
        <dbReference type="ARBA" id="ARBA00022908"/>
    </source>
</evidence>
<feature type="domain" description="Tyr recombinase" evidence="6">
    <location>
        <begin position="111"/>
        <end position="286"/>
    </location>
</feature>
<accession>A0ABY4WGV5</accession>
<dbReference type="InterPro" id="IPR004107">
    <property type="entry name" value="Integrase_SAM-like_N"/>
</dbReference>
<organism evidence="8 9">
    <name type="scientific">Brevibacillus ruminantium</name>
    <dbReference type="NCBI Taxonomy" id="2950604"/>
    <lineage>
        <taxon>Bacteria</taxon>
        <taxon>Bacillati</taxon>
        <taxon>Bacillota</taxon>
        <taxon>Bacilli</taxon>
        <taxon>Bacillales</taxon>
        <taxon>Paenibacillaceae</taxon>
        <taxon>Brevibacillus</taxon>
    </lineage>
</organism>
<dbReference type="InterPro" id="IPR050090">
    <property type="entry name" value="Tyrosine_recombinase_XerCD"/>
</dbReference>
<evidence type="ECO:0000313" key="9">
    <source>
        <dbReference type="Proteomes" id="UP001056500"/>
    </source>
</evidence>
<comment type="similarity">
    <text evidence="1">Belongs to the 'phage' integrase family.</text>
</comment>
<evidence type="ECO:0000256" key="1">
    <source>
        <dbReference type="ARBA" id="ARBA00008857"/>
    </source>
</evidence>
<feature type="domain" description="Core-binding (CB)" evidence="7">
    <location>
        <begin position="3"/>
        <end position="90"/>
    </location>
</feature>
<dbReference type="InterPro" id="IPR010998">
    <property type="entry name" value="Integrase_recombinase_N"/>
</dbReference>
<dbReference type="Gene3D" id="1.10.150.130">
    <property type="match status" value="1"/>
</dbReference>
<dbReference type="InterPro" id="IPR011010">
    <property type="entry name" value="DNA_brk_join_enz"/>
</dbReference>
<evidence type="ECO:0000256" key="5">
    <source>
        <dbReference type="PROSITE-ProRule" id="PRU01248"/>
    </source>
</evidence>
<sequence length="288" mass="33357">MMYLFTEVVQKFLQHMQAIERSPETISGYSKDLEMFTRFMEKRYNGAFYIEEVKVSDLESFLEQLQKQGQAPASRSRRLYTLRSFFDYAYKKEFVKRNIALSVEPPKLQQKERTHLSESEVMQLVDAIEHPLIKLVVLTLYYTGLRISECLNLTLDTVDLDEKRIRVIAGKGNKDRTVPISDKLLPLLVEYVKKQRPKVSSNYFFATGKTGMLSPVYVNRVLGETVTKLKWKKKVTAHILRHSFASQLVKKEVNLVKIQKLLGHSSLKVTSIYTHSNIEELCEAVNVL</sequence>
<evidence type="ECO:0000259" key="6">
    <source>
        <dbReference type="PROSITE" id="PS51898"/>
    </source>
</evidence>
<dbReference type="Proteomes" id="UP001056500">
    <property type="component" value="Chromosome"/>
</dbReference>
<dbReference type="PANTHER" id="PTHR30349">
    <property type="entry name" value="PHAGE INTEGRASE-RELATED"/>
    <property type="match status" value="1"/>
</dbReference>
<dbReference type="RefSeq" id="WP_039971691.1">
    <property type="nucleotide sequence ID" value="NZ_CP098755.1"/>
</dbReference>
<evidence type="ECO:0000256" key="3">
    <source>
        <dbReference type="ARBA" id="ARBA00023125"/>
    </source>
</evidence>
<dbReference type="Gene3D" id="1.10.443.10">
    <property type="entry name" value="Intergrase catalytic core"/>
    <property type="match status" value="1"/>
</dbReference>
<keyword evidence="2" id="KW-0229">DNA integration</keyword>
<dbReference type="EMBL" id="CP098755">
    <property type="protein sequence ID" value="USG65363.1"/>
    <property type="molecule type" value="Genomic_DNA"/>
</dbReference>
<keyword evidence="4" id="KW-0233">DNA recombination</keyword>
<dbReference type="PANTHER" id="PTHR30349:SF64">
    <property type="entry name" value="PROPHAGE INTEGRASE INTD-RELATED"/>
    <property type="match status" value="1"/>
</dbReference>
<evidence type="ECO:0000256" key="4">
    <source>
        <dbReference type="ARBA" id="ARBA00023172"/>
    </source>
</evidence>
<keyword evidence="3 5" id="KW-0238">DNA-binding</keyword>
<dbReference type="PROSITE" id="PS51898">
    <property type="entry name" value="TYR_RECOMBINASE"/>
    <property type="match status" value="1"/>
</dbReference>